<dbReference type="InterPro" id="IPR011067">
    <property type="entry name" value="Plasmid_toxin/cell-grow_inhib"/>
</dbReference>
<evidence type="ECO:0000313" key="2">
    <source>
        <dbReference type="Proteomes" id="UP000614261"/>
    </source>
</evidence>
<name>A0ABQ1IRW1_9SPHN</name>
<dbReference type="SUPFAM" id="SSF50118">
    <property type="entry name" value="Cell growth inhibitor/plasmid maintenance toxic component"/>
    <property type="match status" value="1"/>
</dbReference>
<dbReference type="InterPro" id="IPR003477">
    <property type="entry name" value="PemK-like"/>
</dbReference>
<dbReference type="NCBIfam" id="NF007386">
    <property type="entry name" value="PRK09907.1"/>
    <property type="match status" value="1"/>
</dbReference>
<comment type="caution">
    <text evidence="1">The sequence shown here is derived from an EMBL/GenBank/DDBJ whole genome shotgun (WGS) entry which is preliminary data.</text>
</comment>
<dbReference type="Proteomes" id="UP000614261">
    <property type="component" value="Unassembled WGS sequence"/>
</dbReference>
<dbReference type="PANTHER" id="PTHR33988">
    <property type="entry name" value="ENDORIBONUCLEASE MAZF-RELATED"/>
    <property type="match status" value="1"/>
</dbReference>
<evidence type="ECO:0000313" key="1">
    <source>
        <dbReference type="EMBL" id="GGB50415.1"/>
    </source>
</evidence>
<reference evidence="2" key="1">
    <citation type="journal article" date="2019" name="Int. J. Syst. Evol. Microbiol.">
        <title>The Global Catalogue of Microorganisms (GCM) 10K type strain sequencing project: providing services to taxonomists for standard genome sequencing and annotation.</title>
        <authorList>
            <consortium name="The Broad Institute Genomics Platform"/>
            <consortium name="The Broad Institute Genome Sequencing Center for Infectious Disease"/>
            <person name="Wu L."/>
            <person name="Ma J."/>
        </authorList>
    </citation>
    <scope>NUCLEOTIDE SEQUENCE [LARGE SCALE GENOMIC DNA]</scope>
    <source>
        <strain evidence="2">CGMCC 1.12851</strain>
    </source>
</reference>
<protein>
    <submittedName>
        <fullName evidence="1">mRNA-degrading endonuclease</fullName>
    </submittedName>
</protein>
<dbReference type="PANTHER" id="PTHR33988:SF3">
    <property type="entry name" value="ENDORIBONUCLEASE TOXIN CHPB-RELATED"/>
    <property type="match status" value="1"/>
</dbReference>
<keyword evidence="2" id="KW-1185">Reference proteome</keyword>
<keyword evidence="1" id="KW-0255">Endonuclease</keyword>
<proteinExistence type="predicted"/>
<dbReference type="Gene3D" id="2.30.30.110">
    <property type="match status" value="1"/>
</dbReference>
<gene>
    <name evidence="1" type="ORF">GCM10010833_01350</name>
</gene>
<keyword evidence="1" id="KW-0378">Hydrolase</keyword>
<dbReference type="GO" id="GO:0004519">
    <property type="term" value="F:endonuclease activity"/>
    <property type="evidence" value="ECO:0007669"/>
    <property type="project" value="UniProtKB-KW"/>
</dbReference>
<dbReference type="EMBL" id="BMGD01000001">
    <property type="protein sequence ID" value="GGB50415.1"/>
    <property type="molecule type" value="Genomic_DNA"/>
</dbReference>
<accession>A0ABQ1IRW1</accession>
<sequence>MPGYVPDTGDIVWLQFDPQAGHEQAAHRPALVLSPASYNGKRGMMICCPMTSRQKGYPFEVAIGDAAGSVVLADQIKSVDWRARNASRKGTAPVSALIEVQAKIKALLSL</sequence>
<dbReference type="Pfam" id="PF02452">
    <property type="entry name" value="PemK_toxin"/>
    <property type="match status" value="1"/>
</dbReference>
<keyword evidence="1" id="KW-0540">Nuclease</keyword>
<dbReference type="RefSeq" id="WP_188512445.1">
    <property type="nucleotide sequence ID" value="NZ_BMGD01000001.1"/>
</dbReference>
<organism evidence="1 2">
    <name type="scientific">Blastomonas aquatica</name>
    <dbReference type="NCBI Taxonomy" id="1510276"/>
    <lineage>
        <taxon>Bacteria</taxon>
        <taxon>Pseudomonadati</taxon>
        <taxon>Pseudomonadota</taxon>
        <taxon>Alphaproteobacteria</taxon>
        <taxon>Sphingomonadales</taxon>
        <taxon>Sphingomonadaceae</taxon>
        <taxon>Blastomonas</taxon>
    </lineage>
</organism>